<evidence type="ECO:0000256" key="6">
    <source>
        <dbReference type="ARBA" id="ARBA00022989"/>
    </source>
</evidence>
<feature type="transmembrane region" description="Helical" evidence="8">
    <location>
        <begin position="346"/>
        <end position="365"/>
    </location>
</feature>
<proteinExistence type="inferred from homology"/>
<feature type="transmembrane region" description="Helical" evidence="8">
    <location>
        <begin position="35"/>
        <end position="57"/>
    </location>
</feature>
<comment type="subcellular location">
    <subcellularLocation>
        <location evidence="1">Cell membrane</location>
        <topology evidence="1">Multi-pass membrane protein</topology>
    </subcellularLocation>
</comment>
<dbReference type="InterPro" id="IPR006037">
    <property type="entry name" value="RCK_C"/>
</dbReference>
<feature type="transmembrane region" description="Helical" evidence="8">
    <location>
        <begin position="12"/>
        <end position="28"/>
    </location>
</feature>
<feature type="transmembrane region" description="Helical" evidence="8">
    <location>
        <begin position="371"/>
        <end position="389"/>
    </location>
</feature>
<feature type="transmembrane region" description="Helical" evidence="8">
    <location>
        <begin position="410"/>
        <end position="428"/>
    </location>
</feature>
<evidence type="ECO:0000256" key="5">
    <source>
        <dbReference type="ARBA" id="ARBA00022692"/>
    </source>
</evidence>
<dbReference type="NCBIfam" id="TIGR01625">
    <property type="entry name" value="YidE_YbjL_dupl"/>
    <property type="match status" value="1"/>
</dbReference>
<comment type="caution">
    <text evidence="10">The sequence shown here is derived from an EMBL/GenBank/DDBJ whole genome shotgun (WGS) entry which is preliminary data.</text>
</comment>
<dbReference type="EMBL" id="JBHSIU010000066">
    <property type="protein sequence ID" value="MFC5004509.1"/>
    <property type="molecule type" value="Genomic_DNA"/>
</dbReference>
<keyword evidence="3" id="KW-0813">Transport</keyword>
<dbReference type="Proteomes" id="UP001595912">
    <property type="component" value="Unassembled WGS sequence"/>
</dbReference>
<sequence>MKQALTDLLTSVEGLVLFVCLALGFALGKVKFWKISLGGVAGTLIVAIFVGMLGVTLNSQVQNIAFAMFIFTLGYMSGPSFFASLNRTSLRYGIFTVVEVITILAVVAGATLVLDLDEGTAAGLLAGGATESAVVLLTSQFAPALMRVNLRDEATKLWAKLGGGATEEGTTTQALPGIVGRVHEVTTAAGRTVEQAERSLGDAVAIEQLHRGGTSLDVTPATRLEAGDVVLLNGRRELLLDAAETIGPERSGIPGMDLNLDVQQVVLTTKQYDGATLGELRRTIAPQRRHGAFLTGVTRLDHALPVRDGTPINAGDTLQFTGRAADLNRFLPGIGFRIDPAIKMDVIAIATGIIIGMLIGTIEIPLGSIPLSLGTGGGCLLAGLAFGWLRGRNPRHGQYHPAAAQVVKELGLATFICAVGLSSGPQAVDLIARYGIALPIVGVLVTLIPASISLLVAWKLLKLPAPLALGAVAGQQCSTPGRHRSPAGGR</sequence>
<evidence type="ECO:0000256" key="2">
    <source>
        <dbReference type="ARBA" id="ARBA00009854"/>
    </source>
</evidence>
<feature type="domain" description="RCK C-terminal" evidence="9">
    <location>
        <begin position="170"/>
        <end position="249"/>
    </location>
</feature>
<feature type="transmembrane region" description="Helical" evidence="8">
    <location>
        <begin position="434"/>
        <end position="458"/>
    </location>
</feature>
<keyword evidence="4" id="KW-1003">Cell membrane</keyword>
<feature type="transmembrane region" description="Helical" evidence="8">
    <location>
        <begin position="120"/>
        <end position="142"/>
    </location>
</feature>
<feature type="transmembrane region" description="Helical" evidence="8">
    <location>
        <begin position="63"/>
        <end position="85"/>
    </location>
</feature>
<gene>
    <name evidence="10" type="ORF">ACFPIJ_42630</name>
</gene>
<comment type="similarity">
    <text evidence="2">Belongs to the AAE transporter (TC 2.A.81) family.</text>
</comment>
<dbReference type="InterPro" id="IPR050144">
    <property type="entry name" value="AAE_transporter"/>
</dbReference>
<keyword evidence="7 8" id="KW-0472">Membrane</keyword>
<dbReference type="InterPro" id="IPR006512">
    <property type="entry name" value="YidE_YbjL"/>
</dbReference>
<keyword evidence="11" id="KW-1185">Reference proteome</keyword>
<keyword evidence="5 8" id="KW-0812">Transmembrane</keyword>
<evidence type="ECO:0000256" key="7">
    <source>
        <dbReference type="ARBA" id="ARBA00023136"/>
    </source>
</evidence>
<dbReference type="SUPFAM" id="SSF116726">
    <property type="entry name" value="TrkA C-terminal domain-like"/>
    <property type="match status" value="2"/>
</dbReference>
<dbReference type="InterPro" id="IPR036721">
    <property type="entry name" value="RCK_C_sf"/>
</dbReference>
<feature type="transmembrane region" description="Helical" evidence="8">
    <location>
        <begin position="92"/>
        <end position="114"/>
    </location>
</feature>
<keyword evidence="6 8" id="KW-1133">Transmembrane helix</keyword>
<name>A0ABV9WA01_9ACTN</name>
<accession>A0ABV9WA01</accession>
<evidence type="ECO:0000256" key="1">
    <source>
        <dbReference type="ARBA" id="ARBA00004651"/>
    </source>
</evidence>
<evidence type="ECO:0000313" key="10">
    <source>
        <dbReference type="EMBL" id="MFC5004509.1"/>
    </source>
</evidence>
<evidence type="ECO:0000256" key="8">
    <source>
        <dbReference type="SAM" id="Phobius"/>
    </source>
</evidence>
<dbReference type="PANTHER" id="PTHR30445:SF9">
    <property type="match status" value="1"/>
</dbReference>
<dbReference type="PROSITE" id="PS51202">
    <property type="entry name" value="RCK_C"/>
    <property type="match status" value="1"/>
</dbReference>
<dbReference type="Pfam" id="PF06826">
    <property type="entry name" value="Asp-Al_Ex"/>
    <property type="match status" value="2"/>
</dbReference>
<reference evidence="11" key="1">
    <citation type="journal article" date="2019" name="Int. J. Syst. Evol. Microbiol.">
        <title>The Global Catalogue of Microorganisms (GCM) 10K type strain sequencing project: providing services to taxonomists for standard genome sequencing and annotation.</title>
        <authorList>
            <consortium name="The Broad Institute Genomics Platform"/>
            <consortium name="The Broad Institute Genome Sequencing Center for Infectious Disease"/>
            <person name="Wu L."/>
            <person name="Ma J."/>
        </authorList>
    </citation>
    <scope>NUCLEOTIDE SEQUENCE [LARGE SCALE GENOMIC DNA]</scope>
    <source>
        <strain evidence="11">CGMCC 4.7152</strain>
    </source>
</reference>
<evidence type="ECO:0000256" key="4">
    <source>
        <dbReference type="ARBA" id="ARBA00022475"/>
    </source>
</evidence>
<evidence type="ECO:0000259" key="9">
    <source>
        <dbReference type="PROSITE" id="PS51202"/>
    </source>
</evidence>
<protein>
    <submittedName>
        <fullName evidence="10">Aspartate-alanine antiporter</fullName>
    </submittedName>
</protein>
<dbReference type="RefSeq" id="WP_380124476.1">
    <property type="nucleotide sequence ID" value="NZ_JBHSIU010000066.1"/>
</dbReference>
<evidence type="ECO:0000256" key="3">
    <source>
        <dbReference type="ARBA" id="ARBA00022448"/>
    </source>
</evidence>
<dbReference type="PANTHER" id="PTHR30445">
    <property type="entry name" value="K(+)_H(+) ANTIPORTER SUBUNIT KHTT"/>
    <property type="match status" value="1"/>
</dbReference>
<evidence type="ECO:0000313" key="11">
    <source>
        <dbReference type="Proteomes" id="UP001595912"/>
    </source>
</evidence>
<organism evidence="10 11">
    <name type="scientific">Dactylosporangium cerinum</name>
    <dbReference type="NCBI Taxonomy" id="1434730"/>
    <lineage>
        <taxon>Bacteria</taxon>
        <taxon>Bacillati</taxon>
        <taxon>Actinomycetota</taxon>
        <taxon>Actinomycetes</taxon>
        <taxon>Micromonosporales</taxon>
        <taxon>Micromonosporaceae</taxon>
        <taxon>Dactylosporangium</taxon>
    </lineage>
</organism>